<proteinExistence type="predicted"/>
<accession>A0A0A8YVZ8</accession>
<dbReference type="AlphaFoldDB" id="A0A0A8YVZ8"/>
<name>A0A0A8YVZ8_ARUDO</name>
<feature type="region of interest" description="Disordered" evidence="1">
    <location>
        <begin position="30"/>
        <end position="51"/>
    </location>
</feature>
<protein>
    <submittedName>
        <fullName evidence="2">Uncharacterized protein</fullName>
    </submittedName>
</protein>
<reference evidence="2" key="1">
    <citation type="submission" date="2014-09" db="EMBL/GenBank/DDBJ databases">
        <authorList>
            <person name="Magalhaes I.L.F."/>
            <person name="Oliveira U."/>
            <person name="Santos F.R."/>
            <person name="Vidigal T.H.D.A."/>
            <person name="Brescovit A.D."/>
            <person name="Santos A.J."/>
        </authorList>
    </citation>
    <scope>NUCLEOTIDE SEQUENCE</scope>
    <source>
        <tissue evidence="2">Shoot tissue taken approximately 20 cm above the soil surface</tissue>
    </source>
</reference>
<evidence type="ECO:0000313" key="2">
    <source>
        <dbReference type="EMBL" id="JAD31319.1"/>
    </source>
</evidence>
<feature type="compositionally biased region" description="Low complexity" evidence="1">
    <location>
        <begin position="30"/>
        <end position="44"/>
    </location>
</feature>
<evidence type="ECO:0000256" key="1">
    <source>
        <dbReference type="SAM" id="MobiDB-lite"/>
    </source>
</evidence>
<dbReference type="EMBL" id="GBRH01266576">
    <property type="protein sequence ID" value="JAD31319.1"/>
    <property type="molecule type" value="Transcribed_RNA"/>
</dbReference>
<sequence length="92" mass="9177">MSRLTSLALAWRSVTTRLFLRRLLGRPLSATTATSAAPTRLASSEADGSVNAPSRESTCCGGVFAPCAATAAAAVATPSAAPSATVPGRISS</sequence>
<reference evidence="2" key="2">
    <citation type="journal article" date="2015" name="Data Brief">
        <title>Shoot transcriptome of the giant reed, Arundo donax.</title>
        <authorList>
            <person name="Barrero R.A."/>
            <person name="Guerrero F.D."/>
            <person name="Moolhuijzen P."/>
            <person name="Goolsby J.A."/>
            <person name="Tidwell J."/>
            <person name="Bellgard S.E."/>
            <person name="Bellgard M.I."/>
        </authorList>
    </citation>
    <scope>NUCLEOTIDE SEQUENCE</scope>
    <source>
        <tissue evidence="2">Shoot tissue taken approximately 20 cm above the soil surface</tissue>
    </source>
</reference>
<organism evidence="2">
    <name type="scientific">Arundo donax</name>
    <name type="common">Giant reed</name>
    <name type="synonym">Donax arundinaceus</name>
    <dbReference type="NCBI Taxonomy" id="35708"/>
    <lineage>
        <taxon>Eukaryota</taxon>
        <taxon>Viridiplantae</taxon>
        <taxon>Streptophyta</taxon>
        <taxon>Embryophyta</taxon>
        <taxon>Tracheophyta</taxon>
        <taxon>Spermatophyta</taxon>
        <taxon>Magnoliopsida</taxon>
        <taxon>Liliopsida</taxon>
        <taxon>Poales</taxon>
        <taxon>Poaceae</taxon>
        <taxon>PACMAD clade</taxon>
        <taxon>Arundinoideae</taxon>
        <taxon>Arundineae</taxon>
        <taxon>Arundo</taxon>
    </lineage>
</organism>